<dbReference type="PANTHER" id="PTHR10192">
    <property type="entry name" value="MOLYBDOPTERIN BIOSYNTHESIS PROTEIN"/>
    <property type="match status" value="1"/>
</dbReference>
<evidence type="ECO:0000256" key="9">
    <source>
        <dbReference type="SAM" id="Phobius"/>
    </source>
</evidence>
<evidence type="ECO:0000256" key="5">
    <source>
        <dbReference type="ARBA" id="ARBA00022980"/>
    </source>
</evidence>
<keyword evidence="5" id="KW-0689">Ribosomal protein</keyword>
<comment type="similarity">
    <text evidence="2">Belongs to the universal ribosomal protein uS12 family.</text>
</comment>
<dbReference type="SUPFAM" id="SSF53218">
    <property type="entry name" value="Molybdenum cofactor biosynthesis proteins"/>
    <property type="match status" value="2"/>
</dbReference>
<dbReference type="Pfam" id="PF05546">
    <property type="entry name" value="She9_MDM33"/>
    <property type="match status" value="1"/>
</dbReference>
<dbReference type="STRING" id="1198029.A0A1U7LK21"/>
<dbReference type="CDD" id="cd00887">
    <property type="entry name" value="MoeA"/>
    <property type="match status" value="1"/>
</dbReference>
<protein>
    <submittedName>
        <fullName evidence="11">Gephyrin</fullName>
    </submittedName>
</protein>
<comment type="caution">
    <text evidence="11">The sequence shown here is derived from an EMBL/GenBank/DDBJ whole genome shotgun (WGS) entry which is preliminary data.</text>
</comment>
<dbReference type="SUPFAM" id="SSF63882">
    <property type="entry name" value="MoeA N-terminal region -like"/>
    <property type="match status" value="1"/>
</dbReference>
<dbReference type="OrthoDB" id="4349954at2759"/>
<dbReference type="Gene3D" id="3.90.105.10">
    <property type="entry name" value="Molybdopterin biosynthesis moea protein, domain 2"/>
    <property type="match status" value="1"/>
</dbReference>
<dbReference type="Gene3D" id="3.40.980.10">
    <property type="entry name" value="MoaB/Mog-like domain"/>
    <property type="match status" value="2"/>
</dbReference>
<evidence type="ECO:0000313" key="12">
    <source>
        <dbReference type="Proteomes" id="UP000186594"/>
    </source>
</evidence>
<dbReference type="Gene3D" id="2.170.190.11">
    <property type="entry name" value="Molybdopterin biosynthesis moea protein, domain 3"/>
    <property type="match status" value="1"/>
</dbReference>
<dbReference type="Pfam" id="PF00164">
    <property type="entry name" value="Ribosom_S12_S23"/>
    <property type="match status" value="1"/>
</dbReference>
<dbReference type="InterPro" id="IPR001453">
    <property type="entry name" value="MoaB/Mog_dom"/>
</dbReference>
<dbReference type="InterPro" id="IPR006032">
    <property type="entry name" value="Ribosomal_uS12"/>
</dbReference>
<dbReference type="InterPro" id="IPR036135">
    <property type="entry name" value="MoeA_linker/N_sf"/>
</dbReference>
<dbReference type="Gene3D" id="2.40.50.140">
    <property type="entry name" value="Nucleic acid-binding proteins"/>
    <property type="match status" value="1"/>
</dbReference>
<dbReference type="InterPro" id="IPR036688">
    <property type="entry name" value="MoeA_C_domain_IV_sf"/>
</dbReference>
<keyword evidence="12" id="KW-1185">Reference proteome</keyword>
<dbReference type="SMART" id="SM00852">
    <property type="entry name" value="MoCF_biosynth"/>
    <property type="match status" value="2"/>
</dbReference>
<dbReference type="GO" id="GO:0015935">
    <property type="term" value="C:small ribosomal subunit"/>
    <property type="evidence" value="ECO:0007669"/>
    <property type="project" value="InterPro"/>
</dbReference>
<dbReference type="FunFam" id="2.40.50.140:FF:000099">
    <property type="entry name" value="Ribosomal protein S12, mitochondrial"/>
    <property type="match status" value="1"/>
</dbReference>
<dbReference type="PROSITE" id="PS00055">
    <property type="entry name" value="RIBOSOMAL_S12"/>
    <property type="match status" value="1"/>
</dbReference>
<dbReference type="FunFam" id="3.40.980.10:FF:000001">
    <property type="entry name" value="Molybdopterin molybdenumtransferase"/>
    <property type="match status" value="1"/>
</dbReference>
<dbReference type="Gene3D" id="2.40.340.10">
    <property type="entry name" value="MoeA, C-terminal, domain IV"/>
    <property type="match status" value="1"/>
</dbReference>
<dbReference type="Pfam" id="PF03453">
    <property type="entry name" value="MoeA_N"/>
    <property type="match status" value="1"/>
</dbReference>
<dbReference type="AlphaFoldDB" id="A0A1U7LK21"/>
<keyword evidence="8" id="KW-0175">Coiled coil</keyword>
<comment type="similarity">
    <text evidence="4">In the C-terminal section; belongs to the MoeA family.</text>
</comment>
<dbReference type="InterPro" id="IPR038987">
    <property type="entry name" value="MoeA-like"/>
</dbReference>
<dbReference type="GO" id="GO:0061599">
    <property type="term" value="F:molybdopterin molybdotransferase activity"/>
    <property type="evidence" value="ECO:0007669"/>
    <property type="project" value="TreeGrafter"/>
</dbReference>
<comment type="pathway">
    <text evidence="1">Cofactor biosynthesis; molybdopterin biosynthesis.</text>
</comment>
<sequence length="1141" mass="125669">MNIPRIFRVGLFAPIKPGKPFAILLRRLDSSKVDSPDAKDDRPPKIKEKLYNLPSQLESRRSNLSKKFSNAMEQLQTSLFFAGKRLNEITGYSDIEVLKKAIEEQEIALKKTLSKVQQAKETYSKAVATRSSSQREVSELLQRKDTWTKSIAEHFTNLYMNNHENEQAESQSQIALAETEGAADEIRTELARTLLARYHEEQIWSDKIRRASTWGTWGLMGFNILLFIVVQLGLEPWKRSRLINSFEEKVRSVIAEEKTKEGGISRIIEAEELKTLADNSSKPDENLESFPTVVSADLPSLFSSLANFKHVQDVMNDEQIIARRRELALFGIACTAGGAISSLLRNVFSFLRGHPTFVILLERSRKISGLIFLLLTLFRPNTPFLLRKQPVLCPTRSVTLNQVMRGARKKQAKRKPQSPALKGCPQLKGVCNKIYVEKPKKPNSAQRKVARVRLSTGKTVICYIPGEGHNAQEHSVVLVRGGRVQDLPGVRYKLVRGSRDLGGVVNRVNSRSKYGTKKPAPVEKEKKSQIYPETVPIPMETINVAILIVSDTAATSPHTDKSFGAISSVLKKPFNVLHKAIVPDEPQQIKDRVFEWTQQRIPLILTSGGTGFGKRDVTPEAILPLIERQTPGLIHAMFEGGLKNTPMAILSRPVAGICQNSIIVTLPGSPKAVIESLSSIIGVMEHACQLAFGGDSRLIHQGEINTYGHSCAHIKARLSDPIHARARVSPYPLMPLPTALALIMQNTFPLETCIMKIDSTLVNYIIATDIVSRDPVPAFRASIVDGYAVHSSDGPGIYRLHSIAHAKANGTMELPTGFISRIATGAAIPDGADAIVMVEDTTLISTDGYEEKEIEILVSVKPGENIRDIGSDLAARTIVLHKGTKITSVGGEVGILNSMGMTEIKVIRRPIIGVLSTGNEVVEPGSLIRRGEVYDSNRPAIITLLRSLSFEVVDLGICGDNPDSLKQKLQTPNIDVLISSGGVSMGDLDLLKPLLLELDYKIHFGRVAMKPGKPTTFATSPNGQIFFGLPGNPASAIVTTFVFVLPALGRLSGDFKDERYVHVVLKDEWMRLDEREEFVRANIFSEETGRLTARIITGGQRSSRVGSMVGANALLHFPCRTKSKLGIKSGEIVKGIMLVTL</sequence>
<evidence type="ECO:0000256" key="8">
    <source>
        <dbReference type="SAM" id="Coils"/>
    </source>
</evidence>
<name>A0A1U7LK21_NEOID</name>
<comment type="similarity">
    <text evidence="3">In the N-terminal section; belongs to the MoaB/Mog family.</text>
</comment>
<feature type="transmembrane region" description="Helical" evidence="9">
    <location>
        <begin position="214"/>
        <end position="234"/>
    </location>
</feature>
<dbReference type="NCBIfam" id="TIGR00981">
    <property type="entry name" value="rpsL_bact"/>
    <property type="match status" value="1"/>
</dbReference>
<dbReference type="InterPro" id="IPR036425">
    <property type="entry name" value="MoaB/Mog-like_dom_sf"/>
</dbReference>
<dbReference type="GO" id="GO:0003735">
    <property type="term" value="F:structural constituent of ribosome"/>
    <property type="evidence" value="ECO:0007669"/>
    <property type="project" value="InterPro"/>
</dbReference>
<proteinExistence type="inferred from homology"/>
<dbReference type="PANTHER" id="PTHR10192:SF5">
    <property type="entry name" value="GEPHYRIN"/>
    <property type="match status" value="1"/>
</dbReference>
<keyword evidence="9" id="KW-0812">Transmembrane</keyword>
<keyword evidence="9" id="KW-0472">Membrane</keyword>
<reference evidence="11 12" key="1">
    <citation type="submission" date="2016-04" db="EMBL/GenBank/DDBJ databases">
        <title>Evolutionary innovation and constraint leading to complex multicellularity in the Ascomycota.</title>
        <authorList>
            <person name="Cisse O."/>
            <person name="Nguyen A."/>
            <person name="Hewitt D.A."/>
            <person name="Jedd G."/>
            <person name="Stajich J.E."/>
        </authorList>
    </citation>
    <scope>NUCLEOTIDE SEQUENCE [LARGE SCALE GENOMIC DNA]</scope>
    <source>
        <strain evidence="11 12">DAH-3</strain>
    </source>
</reference>
<dbReference type="CDD" id="cd00886">
    <property type="entry name" value="MogA_MoaB"/>
    <property type="match status" value="1"/>
</dbReference>
<dbReference type="InterPro" id="IPR008284">
    <property type="entry name" value="MoCF_biosynth_CS"/>
</dbReference>
<evidence type="ECO:0000259" key="10">
    <source>
        <dbReference type="SMART" id="SM00852"/>
    </source>
</evidence>
<dbReference type="SUPFAM" id="SSF50249">
    <property type="entry name" value="Nucleic acid-binding proteins"/>
    <property type="match status" value="1"/>
</dbReference>
<evidence type="ECO:0000256" key="6">
    <source>
        <dbReference type="ARBA" id="ARBA00023150"/>
    </source>
</evidence>
<dbReference type="UniPathway" id="UPA00344"/>
<dbReference type="PRINTS" id="PR01034">
    <property type="entry name" value="RIBOSOMALS12"/>
</dbReference>
<dbReference type="GO" id="GO:0006412">
    <property type="term" value="P:translation"/>
    <property type="evidence" value="ECO:0007669"/>
    <property type="project" value="InterPro"/>
</dbReference>
<evidence type="ECO:0000256" key="1">
    <source>
        <dbReference type="ARBA" id="ARBA00005046"/>
    </source>
</evidence>
<dbReference type="FunFam" id="2.170.190.11:FF:000001">
    <property type="entry name" value="Molybdopterin molybdenumtransferase"/>
    <property type="match status" value="1"/>
</dbReference>
<dbReference type="Proteomes" id="UP000186594">
    <property type="component" value="Unassembled WGS sequence"/>
</dbReference>
<dbReference type="NCBIfam" id="TIGR00177">
    <property type="entry name" value="molyb_syn"/>
    <property type="match status" value="1"/>
</dbReference>
<feature type="domain" description="MoaB/Mog" evidence="10">
    <location>
        <begin position="545"/>
        <end position="687"/>
    </location>
</feature>
<keyword evidence="7" id="KW-0687">Ribonucleoprotein</keyword>
<evidence type="ECO:0000256" key="2">
    <source>
        <dbReference type="ARBA" id="ARBA00005657"/>
    </source>
</evidence>
<keyword evidence="9" id="KW-1133">Transmembrane helix</keyword>
<evidence type="ECO:0000256" key="4">
    <source>
        <dbReference type="ARBA" id="ARBA00008339"/>
    </source>
</evidence>
<dbReference type="Pfam" id="PF00994">
    <property type="entry name" value="MoCF_biosynth"/>
    <property type="match status" value="2"/>
</dbReference>
<dbReference type="InterPro" id="IPR005110">
    <property type="entry name" value="MoeA_linker/N"/>
</dbReference>
<feature type="domain" description="MoaB/Mog" evidence="10">
    <location>
        <begin position="913"/>
        <end position="1050"/>
    </location>
</feature>
<dbReference type="CDD" id="cd03368">
    <property type="entry name" value="Ribosomal_S12"/>
    <property type="match status" value="1"/>
</dbReference>
<feature type="coiled-coil region" evidence="8">
    <location>
        <begin position="95"/>
        <end position="122"/>
    </location>
</feature>
<dbReference type="Pfam" id="PF03454">
    <property type="entry name" value="MoeA_C"/>
    <property type="match status" value="1"/>
</dbReference>
<accession>A0A1U7LK21</accession>
<dbReference type="SUPFAM" id="SSF63867">
    <property type="entry name" value="MoeA C-terminal domain-like"/>
    <property type="match status" value="1"/>
</dbReference>
<dbReference type="InterPro" id="IPR005111">
    <property type="entry name" value="MoeA_C_domain_IV"/>
</dbReference>
<dbReference type="InterPro" id="IPR008839">
    <property type="entry name" value="MDM33_fungi"/>
</dbReference>
<evidence type="ECO:0000256" key="3">
    <source>
        <dbReference type="ARBA" id="ARBA00007589"/>
    </source>
</evidence>
<dbReference type="PROSITE" id="PS01079">
    <property type="entry name" value="MOCF_BIOSYNTHESIS_2"/>
    <property type="match status" value="1"/>
</dbReference>
<dbReference type="GO" id="GO:0005829">
    <property type="term" value="C:cytosol"/>
    <property type="evidence" value="ECO:0007669"/>
    <property type="project" value="TreeGrafter"/>
</dbReference>
<feature type="transmembrane region" description="Helical" evidence="9">
    <location>
        <begin position="327"/>
        <end position="347"/>
    </location>
</feature>
<keyword evidence="6" id="KW-0501">Molybdenum cofactor biosynthesis</keyword>
<evidence type="ECO:0000313" key="11">
    <source>
        <dbReference type="EMBL" id="OLL22994.1"/>
    </source>
</evidence>
<evidence type="ECO:0000256" key="7">
    <source>
        <dbReference type="ARBA" id="ARBA00023274"/>
    </source>
</evidence>
<dbReference type="InterPro" id="IPR005679">
    <property type="entry name" value="Ribosomal_uS12_bac"/>
</dbReference>
<dbReference type="GO" id="GO:0006777">
    <property type="term" value="P:Mo-molybdopterin cofactor biosynthetic process"/>
    <property type="evidence" value="ECO:0007669"/>
    <property type="project" value="UniProtKB-KW"/>
</dbReference>
<gene>
    <name evidence="11" type="ORF">NEOLI_003378</name>
</gene>
<dbReference type="EMBL" id="LXFE01002457">
    <property type="protein sequence ID" value="OLL22994.1"/>
    <property type="molecule type" value="Genomic_DNA"/>
</dbReference>
<organism evidence="11 12">
    <name type="scientific">Neolecta irregularis (strain DAH-3)</name>
    <dbReference type="NCBI Taxonomy" id="1198029"/>
    <lineage>
        <taxon>Eukaryota</taxon>
        <taxon>Fungi</taxon>
        <taxon>Dikarya</taxon>
        <taxon>Ascomycota</taxon>
        <taxon>Taphrinomycotina</taxon>
        <taxon>Neolectales</taxon>
        <taxon>Neolectaceae</taxon>
        <taxon>Neolecta</taxon>
    </lineage>
</organism>
<dbReference type="InterPro" id="IPR012340">
    <property type="entry name" value="NA-bd_OB-fold"/>
</dbReference>